<dbReference type="GO" id="GO:0008610">
    <property type="term" value="P:lipid biosynthetic process"/>
    <property type="evidence" value="ECO:0007669"/>
    <property type="project" value="InterPro"/>
</dbReference>
<keyword evidence="5" id="KW-0443">Lipid metabolism</keyword>
<evidence type="ECO:0000256" key="3">
    <source>
        <dbReference type="ARBA" id="ARBA00022679"/>
    </source>
</evidence>
<comment type="caution">
    <text evidence="7">The sequence shown here is derived from an EMBL/GenBank/DDBJ whole genome shotgun (WGS) entry which is preliminary data.</text>
</comment>
<name>A0A132E8F0_9BURK</name>
<dbReference type="InterPro" id="IPR003333">
    <property type="entry name" value="CMAS"/>
</dbReference>
<evidence type="ECO:0000256" key="1">
    <source>
        <dbReference type="ARBA" id="ARBA00010815"/>
    </source>
</evidence>
<evidence type="ECO:0000256" key="4">
    <source>
        <dbReference type="ARBA" id="ARBA00022691"/>
    </source>
</evidence>
<feature type="active site" evidence="6">
    <location>
        <position position="356"/>
    </location>
</feature>
<dbReference type="NCBIfam" id="NF008686">
    <property type="entry name" value="PRK11705.1"/>
    <property type="match status" value="1"/>
</dbReference>
<proteinExistence type="inferred from homology"/>
<dbReference type="Proteomes" id="UP000062912">
    <property type="component" value="Unassembled WGS sequence"/>
</dbReference>
<dbReference type="GO" id="GO:0032259">
    <property type="term" value="P:methylation"/>
    <property type="evidence" value="ECO:0007669"/>
    <property type="project" value="UniProtKB-KW"/>
</dbReference>
<dbReference type="InterPro" id="IPR050723">
    <property type="entry name" value="CFA/CMAS"/>
</dbReference>
<comment type="similarity">
    <text evidence="1">Belongs to the CFA/CMAS family.</text>
</comment>
<dbReference type="PANTHER" id="PTHR43667">
    <property type="entry name" value="CYCLOPROPANE-FATTY-ACYL-PHOSPHOLIPID SYNTHASE"/>
    <property type="match status" value="1"/>
</dbReference>
<protein>
    <submittedName>
        <fullName evidence="7">Cyclopropane-fatty-acyl-phospholipid synthase</fullName>
    </submittedName>
</protein>
<keyword evidence="2" id="KW-0489">Methyltransferase</keyword>
<dbReference type="OrthoDB" id="9782855at2"/>
<dbReference type="EMBL" id="LPJR01000076">
    <property type="protein sequence ID" value="KWF20819.1"/>
    <property type="molecule type" value="Genomic_DNA"/>
</dbReference>
<dbReference type="Gene3D" id="3.40.50.150">
    <property type="entry name" value="Vaccinia Virus protein VP39"/>
    <property type="match status" value="1"/>
</dbReference>
<dbReference type="Pfam" id="PF02353">
    <property type="entry name" value="CMAS"/>
    <property type="match status" value="1"/>
</dbReference>
<accession>A0A132E8F0</accession>
<evidence type="ECO:0000313" key="7">
    <source>
        <dbReference type="EMBL" id="KWF20819.1"/>
    </source>
</evidence>
<evidence type="ECO:0000256" key="5">
    <source>
        <dbReference type="ARBA" id="ARBA00023098"/>
    </source>
</evidence>
<reference evidence="7 8" key="1">
    <citation type="submission" date="2015-11" db="EMBL/GenBank/DDBJ databases">
        <title>Expanding the genomic diversity of Burkholderia species for the development of highly accurate diagnostics.</title>
        <authorList>
            <person name="Sahl J."/>
            <person name="Keim P."/>
            <person name="Wagner D."/>
        </authorList>
    </citation>
    <scope>NUCLEOTIDE SEQUENCE [LARGE SCALE GENOMIC DNA]</scope>
    <source>
        <strain evidence="7 8">MSMB368WGS</strain>
    </source>
</reference>
<dbReference type="RefSeq" id="WP_060246134.1">
    <property type="nucleotide sequence ID" value="NZ_LPJR01000076.1"/>
</dbReference>
<dbReference type="InterPro" id="IPR029063">
    <property type="entry name" value="SAM-dependent_MTases_sf"/>
</dbReference>
<dbReference type="PANTHER" id="PTHR43667:SF1">
    <property type="entry name" value="CYCLOPROPANE-FATTY-ACYL-PHOSPHOLIPID SYNTHASE"/>
    <property type="match status" value="1"/>
</dbReference>
<evidence type="ECO:0000313" key="8">
    <source>
        <dbReference type="Proteomes" id="UP000062912"/>
    </source>
</evidence>
<dbReference type="PIRSF" id="PIRSF003085">
    <property type="entry name" value="CMAS"/>
    <property type="match status" value="1"/>
</dbReference>
<evidence type="ECO:0000256" key="6">
    <source>
        <dbReference type="PIRSR" id="PIRSR003085-1"/>
    </source>
</evidence>
<sequence length="399" mass="46096">MSTVRSERRIASHHNSRAYRFIEALLMHADVRIGGDRPWDIRLHDLDVPADILAHGSLGLGEAYMDGRWDCDRLDEFFARILRAKLDEKIHPVHLGLHALHARLMNRQTSGRAWQVGKRHYDIGNDFYAAMLDRRMTYTCGFWSGGARTLDEAQADKLDLICRKLQLTPRMRLLDIGCGWGSLMGFAAEHYGVTCVGVTISKEQAQWASERYRKLPLEFRLQDYRTVDERFDRVASVGMFEHVGSKNYRTYMEVVHRCLTDDGLFLLHTIGKNRRGTTPDPWIDRYIFPNGELPALAQIGDAAGGLFVTEDLHNFGADYDKTLMAWNANFDAAWPRFQPKFGERFYRMWRYYLLLCAGLFRSRETQLWQWVFSKQGIDGGYRRPAIPVHSSPDLDRSPT</sequence>
<evidence type="ECO:0000256" key="2">
    <source>
        <dbReference type="ARBA" id="ARBA00022603"/>
    </source>
</evidence>
<dbReference type="SUPFAM" id="SSF53335">
    <property type="entry name" value="S-adenosyl-L-methionine-dependent methyltransferases"/>
    <property type="match status" value="1"/>
</dbReference>
<dbReference type="AlphaFoldDB" id="A0A132E8F0"/>
<gene>
    <name evidence="7" type="ORF">WT56_29580</name>
</gene>
<dbReference type="CDD" id="cd02440">
    <property type="entry name" value="AdoMet_MTases"/>
    <property type="match status" value="1"/>
</dbReference>
<keyword evidence="4" id="KW-0949">S-adenosyl-L-methionine</keyword>
<dbReference type="GO" id="GO:0008168">
    <property type="term" value="F:methyltransferase activity"/>
    <property type="evidence" value="ECO:0007669"/>
    <property type="project" value="UniProtKB-KW"/>
</dbReference>
<organism evidence="7 8">
    <name type="scientific">Burkholderia pseudomultivorans</name>
    <dbReference type="NCBI Taxonomy" id="1207504"/>
    <lineage>
        <taxon>Bacteria</taxon>
        <taxon>Pseudomonadati</taxon>
        <taxon>Pseudomonadota</taxon>
        <taxon>Betaproteobacteria</taxon>
        <taxon>Burkholderiales</taxon>
        <taxon>Burkholderiaceae</taxon>
        <taxon>Burkholderia</taxon>
        <taxon>Burkholderia cepacia complex</taxon>
    </lineage>
</organism>
<keyword evidence="3" id="KW-0808">Transferase</keyword>